<reference evidence="1" key="1">
    <citation type="submission" date="2021-06" db="EMBL/GenBank/DDBJ databases">
        <title>Parelaphostrongylus tenuis whole genome reference sequence.</title>
        <authorList>
            <person name="Garwood T.J."/>
            <person name="Larsen P.A."/>
            <person name="Fountain-Jones N.M."/>
            <person name="Garbe J.R."/>
            <person name="Macchietto M.G."/>
            <person name="Kania S.A."/>
            <person name="Gerhold R.W."/>
            <person name="Richards J.E."/>
            <person name="Wolf T.M."/>
        </authorList>
    </citation>
    <scope>NUCLEOTIDE SEQUENCE</scope>
    <source>
        <strain evidence="1">MNPRO001-30</strain>
        <tissue evidence="1">Meninges</tissue>
    </source>
</reference>
<evidence type="ECO:0000313" key="2">
    <source>
        <dbReference type="Proteomes" id="UP001196413"/>
    </source>
</evidence>
<comment type="caution">
    <text evidence="1">The sequence shown here is derived from an EMBL/GenBank/DDBJ whole genome shotgun (WGS) entry which is preliminary data.</text>
</comment>
<organism evidence="1 2">
    <name type="scientific">Parelaphostrongylus tenuis</name>
    <name type="common">Meningeal worm</name>
    <dbReference type="NCBI Taxonomy" id="148309"/>
    <lineage>
        <taxon>Eukaryota</taxon>
        <taxon>Metazoa</taxon>
        <taxon>Ecdysozoa</taxon>
        <taxon>Nematoda</taxon>
        <taxon>Chromadorea</taxon>
        <taxon>Rhabditida</taxon>
        <taxon>Rhabditina</taxon>
        <taxon>Rhabditomorpha</taxon>
        <taxon>Strongyloidea</taxon>
        <taxon>Metastrongylidae</taxon>
        <taxon>Parelaphostrongylus</taxon>
    </lineage>
</organism>
<dbReference type="EMBL" id="JAHQIW010002816">
    <property type="protein sequence ID" value="KAJ1356441.1"/>
    <property type="molecule type" value="Genomic_DNA"/>
</dbReference>
<evidence type="ECO:0000313" key="1">
    <source>
        <dbReference type="EMBL" id="KAJ1356441.1"/>
    </source>
</evidence>
<keyword evidence="2" id="KW-1185">Reference proteome</keyword>
<name>A0AAD5QRM8_PARTN</name>
<protein>
    <submittedName>
        <fullName evidence="1">Uncharacterized protein</fullName>
    </submittedName>
</protein>
<sequence length="108" mass="12732">MNISTRKAKIPTGIFMINLLYNFNSTWMWSDARRSRRVDRIFSITNELLEKRSKLNLDPVATHLGTGIQVPAVEETQQDPRRYQQKKLLEAAQETFSPKKCRREFIYV</sequence>
<dbReference type="Proteomes" id="UP001196413">
    <property type="component" value="Unassembled WGS sequence"/>
</dbReference>
<proteinExistence type="predicted"/>
<gene>
    <name evidence="1" type="ORF">KIN20_014163</name>
</gene>
<dbReference type="AlphaFoldDB" id="A0AAD5QRM8"/>
<accession>A0AAD5QRM8</accession>